<dbReference type="EMBL" id="JBBNOP010000010">
    <property type="protein sequence ID" value="MEQ3363662.1"/>
    <property type="molecule type" value="Genomic_DNA"/>
</dbReference>
<sequence>MASSREFVDYVCDRLASAGHIHARKMFGEYGIYCEGKYFGLVCDDRFLVKITEGGERLMPDCPRGIPYEGAREAFLIEDLEDAEFLAQLVRITCAELPEPKPRKRKARP</sequence>
<name>A0ABV1JHX4_9ACTN</name>
<dbReference type="Proteomes" id="UP001487305">
    <property type="component" value="Unassembled WGS sequence"/>
</dbReference>
<evidence type="ECO:0000313" key="3">
    <source>
        <dbReference type="Proteomes" id="UP001487305"/>
    </source>
</evidence>
<reference evidence="2 3" key="1">
    <citation type="submission" date="2024-04" db="EMBL/GenBank/DDBJ databases">
        <title>Human intestinal bacterial collection.</title>
        <authorList>
            <person name="Pauvert C."/>
            <person name="Hitch T.C.A."/>
            <person name="Clavel T."/>
        </authorList>
    </citation>
    <scope>NUCLEOTIDE SEQUENCE [LARGE SCALE GENOMIC DNA]</scope>
    <source>
        <strain evidence="2 3">CLA-KB-H42</strain>
    </source>
</reference>
<feature type="domain" description="TfoX N-terminal" evidence="1">
    <location>
        <begin position="14"/>
        <end position="57"/>
    </location>
</feature>
<gene>
    <name evidence="2" type="ORF">AAA083_11820</name>
</gene>
<accession>A0ABV1JHX4</accession>
<organism evidence="2 3">
    <name type="scientific">Raoultibacter massiliensis</name>
    <dbReference type="NCBI Taxonomy" id="1852371"/>
    <lineage>
        <taxon>Bacteria</taxon>
        <taxon>Bacillati</taxon>
        <taxon>Actinomycetota</taxon>
        <taxon>Coriobacteriia</taxon>
        <taxon>Eggerthellales</taxon>
        <taxon>Eggerthellaceae</taxon>
        <taxon>Raoultibacter</taxon>
    </lineage>
</organism>
<keyword evidence="3" id="KW-1185">Reference proteome</keyword>
<dbReference type="Pfam" id="PF04993">
    <property type="entry name" value="TfoX_N"/>
    <property type="match status" value="1"/>
</dbReference>
<evidence type="ECO:0000259" key="1">
    <source>
        <dbReference type="Pfam" id="PF04993"/>
    </source>
</evidence>
<comment type="caution">
    <text evidence="2">The sequence shown here is derived from an EMBL/GenBank/DDBJ whole genome shotgun (WGS) entry which is preliminary data.</text>
</comment>
<dbReference type="SUPFAM" id="SSF159894">
    <property type="entry name" value="YgaC/TfoX-N like"/>
    <property type="match status" value="1"/>
</dbReference>
<evidence type="ECO:0000313" key="2">
    <source>
        <dbReference type="EMBL" id="MEQ3363662.1"/>
    </source>
</evidence>
<protein>
    <submittedName>
        <fullName evidence="2">TfoX/Sxy family protein</fullName>
    </submittedName>
</protein>
<dbReference type="RefSeq" id="WP_102373866.1">
    <property type="nucleotide sequence ID" value="NZ_JBBNOP010000010.1"/>
</dbReference>
<dbReference type="InterPro" id="IPR007076">
    <property type="entry name" value="TfoX_N"/>
</dbReference>
<dbReference type="Gene3D" id="3.30.1460.30">
    <property type="entry name" value="YgaC/TfoX-N like chaperone"/>
    <property type="match status" value="1"/>
</dbReference>
<proteinExistence type="predicted"/>